<dbReference type="Proteomes" id="UP001432322">
    <property type="component" value="Unassembled WGS sequence"/>
</dbReference>
<name>A0AAV5VEA7_9BILA</name>
<keyword evidence="3" id="KW-1185">Reference proteome</keyword>
<dbReference type="AlphaFoldDB" id="A0AAV5VEA7"/>
<feature type="signal peptide" evidence="1">
    <location>
        <begin position="1"/>
        <end position="19"/>
    </location>
</feature>
<feature type="chain" id="PRO_5043955366" evidence="1">
    <location>
        <begin position="20"/>
        <end position="293"/>
    </location>
</feature>
<evidence type="ECO:0000313" key="2">
    <source>
        <dbReference type="EMBL" id="GMT16784.1"/>
    </source>
</evidence>
<keyword evidence="1" id="KW-0732">Signal</keyword>
<sequence length="293" mass="31139">MQSMTYLLLPLLCLPLTAADNCFFCASPDLEENWQLTNFAVRPEGIKYTESCSTGTETALKKPCASGVCYEALIPFNNKVNYLRGCYADFLNTATNYTSSVVAAKPVCNYGAYGTGVTVTDEKKNNAPPSQATTASRWCVNGAAGTMCNNALVYSDNLYTDSTGYFTGKGCVEGTAHNCINCSHFGGAGDCSAATTTTCRAPYCVKYEGYLNGDAVVVRACAPSMPFSGDQCVRIDTTSDFALAGVTLKLPYGADHCYCTGENCNPSSMVSSSLLLSLLLPLLSRFLPFGCSS</sequence>
<protein>
    <submittedName>
        <fullName evidence="2">Uncharacterized protein</fullName>
    </submittedName>
</protein>
<evidence type="ECO:0000313" key="3">
    <source>
        <dbReference type="Proteomes" id="UP001432322"/>
    </source>
</evidence>
<reference evidence="2" key="1">
    <citation type="submission" date="2023-10" db="EMBL/GenBank/DDBJ databases">
        <title>Genome assembly of Pristionchus species.</title>
        <authorList>
            <person name="Yoshida K."/>
            <person name="Sommer R.J."/>
        </authorList>
    </citation>
    <scope>NUCLEOTIDE SEQUENCE</scope>
    <source>
        <strain evidence="2">RS5133</strain>
    </source>
</reference>
<evidence type="ECO:0000256" key="1">
    <source>
        <dbReference type="SAM" id="SignalP"/>
    </source>
</evidence>
<proteinExistence type="predicted"/>
<gene>
    <name evidence="2" type="ORF">PFISCL1PPCAC_8081</name>
</gene>
<dbReference type="EMBL" id="BTSY01000002">
    <property type="protein sequence ID" value="GMT16784.1"/>
    <property type="molecule type" value="Genomic_DNA"/>
</dbReference>
<accession>A0AAV5VEA7</accession>
<organism evidence="2 3">
    <name type="scientific">Pristionchus fissidentatus</name>
    <dbReference type="NCBI Taxonomy" id="1538716"/>
    <lineage>
        <taxon>Eukaryota</taxon>
        <taxon>Metazoa</taxon>
        <taxon>Ecdysozoa</taxon>
        <taxon>Nematoda</taxon>
        <taxon>Chromadorea</taxon>
        <taxon>Rhabditida</taxon>
        <taxon>Rhabditina</taxon>
        <taxon>Diplogasteromorpha</taxon>
        <taxon>Diplogasteroidea</taxon>
        <taxon>Neodiplogasteridae</taxon>
        <taxon>Pristionchus</taxon>
    </lineage>
</organism>
<comment type="caution">
    <text evidence="2">The sequence shown here is derived from an EMBL/GenBank/DDBJ whole genome shotgun (WGS) entry which is preliminary data.</text>
</comment>